<keyword evidence="2" id="KW-1185">Reference proteome</keyword>
<dbReference type="GeneID" id="14865975"/>
<dbReference type="EMBL" id="GL883029">
    <property type="protein sequence ID" value="EGG13344.1"/>
    <property type="molecule type" value="Genomic_DNA"/>
</dbReference>
<proteinExistence type="predicted"/>
<dbReference type="RefSeq" id="XP_004350048.1">
    <property type="nucleotide sequence ID" value="XM_004349998.1"/>
</dbReference>
<evidence type="ECO:0000313" key="1">
    <source>
        <dbReference type="EMBL" id="EGG13344.1"/>
    </source>
</evidence>
<protein>
    <submittedName>
        <fullName evidence="1">Uncharacterized protein</fullName>
    </submittedName>
</protein>
<reference evidence="2" key="1">
    <citation type="journal article" date="2011" name="Genome Res.">
        <title>Phylogeny-wide analysis of social amoeba genomes highlights ancient origins for complex intercellular communication.</title>
        <authorList>
            <person name="Heidel A.J."/>
            <person name="Lawal H.M."/>
            <person name="Felder M."/>
            <person name="Schilde C."/>
            <person name="Helps N.R."/>
            <person name="Tunggal B."/>
            <person name="Rivero F."/>
            <person name="John U."/>
            <person name="Schleicher M."/>
            <person name="Eichinger L."/>
            <person name="Platzer M."/>
            <person name="Noegel A.A."/>
            <person name="Schaap P."/>
            <person name="Gloeckner G."/>
        </authorList>
    </citation>
    <scope>NUCLEOTIDE SEQUENCE [LARGE SCALE GENOMIC DNA]</scope>
    <source>
        <strain evidence="2">SH3</strain>
    </source>
</reference>
<dbReference type="AlphaFoldDB" id="F4QET3"/>
<dbReference type="KEGG" id="dfa:DFA_11105"/>
<organism evidence="1 2">
    <name type="scientific">Cavenderia fasciculata</name>
    <name type="common">Slime mold</name>
    <name type="synonym">Dictyostelium fasciculatum</name>
    <dbReference type="NCBI Taxonomy" id="261658"/>
    <lineage>
        <taxon>Eukaryota</taxon>
        <taxon>Amoebozoa</taxon>
        <taxon>Evosea</taxon>
        <taxon>Eumycetozoa</taxon>
        <taxon>Dictyostelia</taxon>
        <taxon>Acytosteliales</taxon>
        <taxon>Cavenderiaceae</taxon>
        <taxon>Cavenderia</taxon>
    </lineage>
</organism>
<gene>
    <name evidence="1" type="ORF">DFA_11105</name>
</gene>
<accession>F4QET3</accession>
<dbReference type="Proteomes" id="UP000007797">
    <property type="component" value="Unassembled WGS sequence"/>
</dbReference>
<name>F4QET3_CACFS</name>
<evidence type="ECO:0000313" key="2">
    <source>
        <dbReference type="Proteomes" id="UP000007797"/>
    </source>
</evidence>
<sequence>MQELSVVIQHYILSKYNTWMECINQSKSIYHVVDKNTYNSEPINQHLPLSLAHVKTCIIDFHIRKGELKYINQDILSMIDKMTSLERVVFRLSISNYKTKDFENRLIDLVESIEWQYINHNHRLDQIKIQAKIELEIYNLPDLGVFDIEIWYAPKPDFKSFEPSLIDTNDPATVPLIQELTHHFQNNKTLTSLTICDSYESDEIPIQMVRNQLAKRSSQMVMDLYRQFVNHSTNKTLRWLDIGLSSSQQDFIDQFKQIPNRNCLIVVYDKDGLKNSHGYIDRDLHSYKDPFIVI</sequence>